<keyword evidence="1" id="KW-0812">Transmembrane</keyword>
<reference evidence="2 3" key="1">
    <citation type="submission" date="2016-04" db="EMBL/GenBank/DDBJ databases">
        <title>Evolutionary innovation and constraint leading to complex multicellularity in the Ascomycota.</title>
        <authorList>
            <person name="Cisse O."/>
            <person name="Nguyen A."/>
            <person name="Hewitt D.A."/>
            <person name="Jedd G."/>
            <person name="Stajich J.E."/>
        </authorList>
    </citation>
    <scope>NUCLEOTIDE SEQUENCE [LARGE SCALE GENOMIC DNA]</scope>
    <source>
        <strain evidence="2 3">DAH-3</strain>
    </source>
</reference>
<comment type="caution">
    <text evidence="2">The sequence shown here is derived from an EMBL/GenBank/DDBJ whole genome shotgun (WGS) entry which is preliminary data.</text>
</comment>
<sequence>MYAPLLLVLPLASAQIYSPWTTVVGATVTLGLEPQPTGDPIPIVIHPTEISGSTVFVAIGQSTVEFPTETSNPTQVSESLVPLPSGTVSSSGSIQSRVTGLVNPFSPTTLLTLTTPIYENFTAFKNDSVASSTTTPSAVESISSSSTPTSTLQFPLKNTAVTAHTLSAGLIVGLILFVATLL</sequence>
<evidence type="ECO:0000256" key="1">
    <source>
        <dbReference type="SAM" id="Phobius"/>
    </source>
</evidence>
<protein>
    <submittedName>
        <fullName evidence="2">Uncharacterized protein</fullName>
    </submittedName>
</protein>
<dbReference type="EMBL" id="LXFE01002012">
    <property type="protein sequence ID" value="OLL23267.1"/>
    <property type="molecule type" value="Genomic_DNA"/>
</dbReference>
<evidence type="ECO:0000313" key="3">
    <source>
        <dbReference type="Proteomes" id="UP000186594"/>
    </source>
</evidence>
<organism evidence="2 3">
    <name type="scientific">Neolecta irregularis (strain DAH-3)</name>
    <dbReference type="NCBI Taxonomy" id="1198029"/>
    <lineage>
        <taxon>Eukaryota</taxon>
        <taxon>Fungi</taxon>
        <taxon>Dikarya</taxon>
        <taxon>Ascomycota</taxon>
        <taxon>Taphrinomycotina</taxon>
        <taxon>Neolectales</taxon>
        <taxon>Neolectaceae</taxon>
        <taxon>Neolecta</taxon>
    </lineage>
</organism>
<dbReference type="Proteomes" id="UP000186594">
    <property type="component" value="Unassembled WGS sequence"/>
</dbReference>
<name>A0A1U7LKU0_NEOID</name>
<proteinExistence type="predicted"/>
<evidence type="ECO:0000313" key="2">
    <source>
        <dbReference type="EMBL" id="OLL23267.1"/>
    </source>
</evidence>
<dbReference type="AlphaFoldDB" id="A0A1U7LKU0"/>
<keyword evidence="3" id="KW-1185">Reference proteome</keyword>
<keyword evidence="1" id="KW-0472">Membrane</keyword>
<keyword evidence="1" id="KW-1133">Transmembrane helix</keyword>
<gene>
    <name evidence="2" type="ORF">NEOLI_000857</name>
</gene>
<feature type="transmembrane region" description="Helical" evidence="1">
    <location>
        <begin position="161"/>
        <end position="181"/>
    </location>
</feature>
<accession>A0A1U7LKU0</accession>